<keyword evidence="4" id="KW-1185">Reference proteome</keyword>
<name>A0A072VJ79_MEDTR</name>
<accession>A0A072VJ79</accession>
<protein>
    <submittedName>
        <fullName evidence="2 3">Uncharacterized protein</fullName>
    </submittedName>
</protein>
<gene>
    <name evidence="2" type="ordered locus">MTR_1g051260</name>
</gene>
<evidence type="ECO:0000313" key="2">
    <source>
        <dbReference type="EMBL" id="KEH41473.1"/>
    </source>
</evidence>
<reference evidence="2 4" key="2">
    <citation type="journal article" date="2014" name="BMC Genomics">
        <title>An improved genome release (version Mt4.0) for the model legume Medicago truncatula.</title>
        <authorList>
            <person name="Tang H."/>
            <person name="Krishnakumar V."/>
            <person name="Bidwell S."/>
            <person name="Rosen B."/>
            <person name="Chan A."/>
            <person name="Zhou S."/>
            <person name="Gentzbittel L."/>
            <person name="Childs K.L."/>
            <person name="Yandell M."/>
            <person name="Gundlach H."/>
            <person name="Mayer K.F."/>
            <person name="Schwartz D.C."/>
            <person name="Town C.D."/>
        </authorList>
    </citation>
    <scope>GENOME REANNOTATION</scope>
    <source>
        <strain evidence="2">A17</strain>
        <strain evidence="3 4">cv. Jemalong A17</strain>
    </source>
</reference>
<reference evidence="3" key="3">
    <citation type="submission" date="2015-04" db="UniProtKB">
        <authorList>
            <consortium name="EnsemblPlants"/>
        </authorList>
    </citation>
    <scope>IDENTIFICATION</scope>
    <source>
        <strain evidence="3">cv. Jemalong A17</strain>
    </source>
</reference>
<organism evidence="2 4">
    <name type="scientific">Medicago truncatula</name>
    <name type="common">Barrel medic</name>
    <name type="synonym">Medicago tribuloides</name>
    <dbReference type="NCBI Taxonomy" id="3880"/>
    <lineage>
        <taxon>Eukaryota</taxon>
        <taxon>Viridiplantae</taxon>
        <taxon>Streptophyta</taxon>
        <taxon>Embryophyta</taxon>
        <taxon>Tracheophyta</taxon>
        <taxon>Spermatophyta</taxon>
        <taxon>Magnoliopsida</taxon>
        <taxon>eudicotyledons</taxon>
        <taxon>Gunneridae</taxon>
        <taxon>Pentapetalae</taxon>
        <taxon>rosids</taxon>
        <taxon>fabids</taxon>
        <taxon>Fabales</taxon>
        <taxon>Fabaceae</taxon>
        <taxon>Papilionoideae</taxon>
        <taxon>50 kb inversion clade</taxon>
        <taxon>NPAAA clade</taxon>
        <taxon>Hologalegina</taxon>
        <taxon>IRL clade</taxon>
        <taxon>Trifolieae</taxon>
        <taxon>Medicago</taxon>
    </lineage>
</organism>
<evidence type="ECO:0000313" key="4">
    <source>
        <dbReference type="Proteomes" id="UP000002051"/>
    </source>
</evidence>
<dbReference type="EnsemblPlants" id="KEH41473">
    <property type="protein sequence ID" value="KEH41473"/>
    <property type="gene ID" value="MTR_1g051260"/>
</dbReference>
<proteinExistence type="predicted"/>
<sequence>MFMKVHRIIRKEYKATTKFQSRYISEHLRHTNISYFINNNNTDNSTNNNTDNSTDNNDNNDYATTQRLMRQCNMHVVPFQRVLNERAFTGHEPSTILNKLAFTGNEPSTSNQRVE</sequence>
<dbReference type="EMBL" id="CM001217">
    <property type="protein sequence ID" value="KEH41473.1"/>
    <property type="molecule type" value="Genomic_DNA"/>
</dbReference>
<reference evidence="2 4" key="1">
    <citation type="journal article" date="2011" name="Nature">
        <title>The Medicago genome provides insight into the evolution of rhizobial symbioses.</title>
        <authorList>
            <person name="Young N.D."/>
            <person name="Debelle F."/>
            <person name="Oldroyd G.E."/>
            <person name="Geurts R."/>
            <person name="Cannon S.B."/>
            <person name="Udvardi M.K."/>
            <person name="Benedito V.A."/>
            <person name="Mayer K.F."/>
            <person name="Gouzy J."/>
            <person name="Schoof H."/>
            <person name="Van de Peer Y."/>
            <person name="Proost S."/>
            <person name="Cook D.R."/>
            <person name="Meyers B.C."/>
            <person name="Spannagl M."/>
            <person name="Cheung F."/>
            <person name="De Mita S."/>
            <person name="Krishnakumar V."/>
            <person name="Gundlach H."/>
            <person name="Zhou S."/>
            <person name="Mudge J."/>
            <person name="Bharti A.K."/>
            <person name="Murray J.D."/>
            <person name="Naoumkina M.A."/>
            <person name="Rosen B."/>
            <person name="Silverstein K.A."/>
            <person name="Tang H."/>
            <person name="Rombauts S."/>
            <person name="Zhao P.X."/>
            <person name="Zhou P."/>
            <person name="Barbe V."/>
            <person name="Bardou P."/>
            <person name="Bechner M."/>
            <person name="Bellec A."/>
            <person name="Berger A."/>
            <person name="Berges H."/>
            <person name="Bidwell S."/>
            <person name="Bisseling T."/>
            <person name="Choisne N."/>
            <person name="Couloux A."/>
            <person name="Denny R."/>
            <person name="Deshpande S."/>
            <person name="Dai X."/>
            <person name="Doyle J.J."/>
            <person name="Dudez A.M."/>
            <person name="Farmer A.D."/>
            <person name="Fouteau S."/>
            <person name="Franken C."/>
            <person name="Gibelin C."/>
            <person name="Gish J."/>
            <person name="Goldstein S."/>
            <person name="Gonzalez A.J."/>
            <person name="Green P.J."/>
            <person name="Hallab A."/>
            <person name="Hartog M."/>
            <person name="Hua A."/>
            <person name="Humphray S.J."/>
            <person name="Jeong D.H."/>
            <person name="Jing Y."/>
            <person name="Jocker A."/>
            <person name="Kenton S.M."/>
            <person name="Kim D.J."/>
            <person name="Klee K."/>
            <person name="Lai H."/>
            <person name="Lang C."/>
            <person name="Lin S."/>
            <person name="Macmil S.L."/>
            <person name="Magdelenat G."/>
            <person name="Matthews L."/>
            <person name="McCorrison J."/>
            <person name="Monaghan E.L."/>
            <person name="Mun J.H."/>
            <person name="Najar F.Z."/>
            <person name="Nicholson C."/>
            <person name="Noirot C."/>
            <person name="O'Bleness M."/>
            <person name="Paule C.R."/>
            <person name="Poulain J."/>
            <person name="Prion F."/>
            <person name="Qin B."/>
            <person name="Qu C."/>
            <person name="Retzel E.F."/>
            <person name="Riddle C."/>
            <person name="Sallet E."/>
            <person name="Samain S."/>
            <person name="Samson N."/>
            <person name="Sanders I."/>
            <person name="Saurat O."/>
            <person name="Scarpelli C."/>
            <person name="Schiex T."/>
            <person name="Segurens B."/>
            <person name="Severin A.J."/>
            <person name="Sherrier D.J."/>
            <person name="Shi R."/>
            <person name="Sims S."/>
            <person name="Singer S.R."/>
            <person name="Sinharoy S."/>
            <person name="Sterck L."/>
            <person name="Viollet A."/>
            <person name="Wang B.B."/>
            <person name="Wang K."/>
            <person name="Wang M."/>
            <person name="Wang X."/>
            <person name="Warfsmann J."/>
            <person name="Weissenbach J."/>
            <person name="White D.D."/>
            <person name="White J.D."/>
            <person name="Wiley G.B."/>
            <person name="Wincker P."/>
            <person name="Xing Y."/>
            <person name="Yang L."/>
            <person name="Yao Z."/>
            <person name="Ying F."/>
            <person name="Zhai J."/>
            <person name="Zhou L."/>
            <person name="Zuber A."/>
            <person name="Denarie J."/>
            <person name="Dixon R.A."/>
            <person name="May G.D."/>
            <person name="Schwartz D.C."/>
            <person name="Rogers J."/>
            <person name="Quetier F."/>
            <person name="Town C.D."/>
            <person name="Roe B.A."/>
        </authorList>
    </citation>
    <scope>NUCLEOTIDE SEQUENCE [LARGE SCALE GENOMIC DNA]</scope>
    <source>
        <strain evidence="2">A17</strain>
        <strain evidence="3 4">cv. Jemalong A17</strain>
    </source>
</reference>
<dbReference type="AlphaFoldDB" id="A0A072VJ79"/>
<evidence type="ECO:0000313" key="3">
    <source>
        <dbReference type="EnsemblPlants" id="KEH41473"/>
    </source>
</evidence>
<dbReference type="Proteomes" id="UP000002051">
    <property type="component" value="Unassembled WGS sequence"/>
</dbReference>
<dbReference type="HOGENOM" id="CLU_2112472_0_0_1"/>
<evidence type="ECO:0000256" key="1">
    <source>
        <dbReference type="SAM" id="MobiDB-lite"/>
    </source>
</evidence>
<feature type="region of interest" description="Disordered" evidence="1">
    <location>
        <begin position="38"/>
        <end position="61"/>
    </location>
</feature>